<dbReference type="PANTHER" id="PTHR34473:SF2">
    <property type="entry name" value="UPF0699 TRANSMEMBRANE PROTEIN YDBT"/>
    <property type="match status" value="1"/>
</dbReference>
<dbReference type="Pfam" id="PF03703">
    <property type="entry name" value="bPH_2"/>
    <property type="match status" value="1"/>
</dbReference>
<keyword evidence="1" id="KW-1133">Transmembrane helix</keyword>
<keyword evidence="1" id="KW-0472">Membrane</keyword>
<evidence type="ECO:0000259" key="2">
    <source>
        <dbReference type="Pfam" id="PF03703"/>
    </source>
</evidence>
<protein>
    <submittedName>
        <fullName evidence="3">UPF0699 transmembrane protein YdbS</fullName>
    </submittedName>
</protein>
<name>A0A9W5U134_9BACI</name>
<feature type="transmembrane region" description="Helical" evidence="1">
    <location>
        <begin position="46"/>
        <end position="70"/>
    </location>
</feature>
<dbReference type="RefSeq" id="WP_088051059.1">
    <property type="nucleotide sequence ID" value="NZ_BMJD01000040.1"/>
</dbReference>
<dbReference type="EMBL" id="BMJD01000040">
    <property type="protein sequence ID" value="GGB55662.1"/>
    <property type="molecule type" value="Genomic_DNA"/>
</dbReference>
<reference evidence="3" key="1">
    <citation type="journal article" date="2014" name="Int. J. Syst. Evol. Microbiol.">
        <title>Complete genome sequence of Corynebacterium casei LMG S-19264T (=DSM 44701T), isolated from a smear-ripened cheese.</title>
        <authorList>
            <consortium name="US DOE Joint Genome Institute (JGI-PGF)"/>
            <person name="Walter F."/>
            <person name="Albersmeier A."/>
            <person name="Kalinowski J."/>
            <person name="Ruckert C."/>
        </authorList>
    </citation>
    <scope>NUCLEOTIDE SEQUENCE</scope>
    <source>
        <strain evidence="3">CGMCC 1.15454</strain>
    </source>
</reference>
<feature type="transmembrane region" description="Helical" evidence="1">
    <location>
        <begin position="21"/>
        <end position="40"/>
    </location>
</feature>
<keyword evidence="4" id="KW-1185">Reference proteome</keyword>
<dbReference type="PANTHER" id="PTHR34473">
    <property type="entry name" value="UPF0699 TRANSMEMBRANE PROTEIN YDBS"/>
    <property type="match status" value="1"/>
</dbReference>
<feature type="domain" description="YdbS-like PH" evidence="2">
    <location>
        <begin position="79"/>
        <end position="153"/>
    </location>
</feature>
<dbReference type="AlphaFoldDB" id="A0A9W5U134"/>
<evidence type="ECO:0000256" key="1">
    <source>
        <dbReference type="SAM" id="Phobius"/>
    </source>
</evidence>
<evidence type="ECO:0000313" key="4">
    <source>
        <dbReference type="Proteomes" id="UP000621492"/>
    </source>
</evidence>
<dbReference type="Proteomes" id="UP000621492">
    <property type="component" value="Unassembled WGS sequence"/>
</dbReference>
<keyword evidence="1 3" id="KW-0812">Transmembrane</keyword>
<accession>A0A9W5U134</accession>
<organism evidence="3 4">
    <name type="scientific">Lentibacillus populi</name>
    <dbReference type="NCBI Taxonomy" id="1827502"/>
    <lineage>
        <taxon>Bacteria</taxon>
        <taxon>Bacillati</taxon>
        <taxon>Bacillota</taxon>
        <taxon>Bacilli</taxon>
        <taxon>Bacillales</taxon>
        <taxon>Bacillaceae</taxon>
        <taxon>Lentibacillus</taxon>
    </lineage>
</organism>
<dbReference type="InterPro" id="IPR005182">
    <property type="entry name" value="YdbS-like_PH"/>
</dbReference>
<evidence type="ECO:0000313" key="3">
    <source>
        <dbReference type="EMBL" id="GGB55662.1"/>
    </source>
</evidence>
<reference evidence="3" key="2">
    <citation type="submission" date="2020-09" db="EMBL/GenBank/DDBJ databases">
        <authorList>
            <person name="Sun Q."/>
            <person name="Zhou Y."/>
        </authorList>
    </citation>
    <scope>NUCLEOTIDE SEQUENCE</scope>
    <source>
        <strain evidence="3">CGMCC 1.15454</strain>
    </source>
</reference>
<proteinExistence type="predicted"/>
<sequence>MNIINEPDNHISQDAVTVWRISNSIGEGIALIVLAGLLWAGYYFDWYHWIIIVLWVLIVLTPISAIWSVFMEPLLLQKYWRYGINEEFVQLKHGILNEEHIIIPMTKVQYVEAKQGPLLRKYKLYTLSIGTMQSSHSIPALPEHEALMLRDEIAHKAKLKEVD</sequence>
<comment type="caution">
    <text evidence="3">The sequence shown here is derived from an EMBL/GenBank/DDBJ whole genome shotgun (WGS) entry which is preliminary data.</text>
</comment>
<gene>
    <name evidence="3" type="primary">ydbS</name>
    <name evidence="3" type="ORF">GCM10011409_36650</name>
</gene>